<comment type="caution">
    <text evidence="2">The sequence shown here is derived from an EMBL/GenBank/DDBJ whole genome shotgun (WGS) entry which is preliminary data.</text>
</comment>
<reference evidence="2 3" key="1">
    <citation type="journal article" date="2023" name="Plants (Basel)">
        <title>Bridging the Gap: Combining Genomics and Transcriptomics Approaches to Understand Stylosanthes scabra, an Orphan Legume from the Brazilian Caatinga.</title>
        <authorList>
            <person name="Ferreira-Neto J.R.C."/>
            <person name="da Silva M.D."/>
            <person name="Binneck E."/>
            <person name="de Melo N.F."/>
            <person name="da Silva R.H."/>
            <person name="de Melo A.L.T.M."/>
            <person name="Pandolfi V."/>
            <person name="Bustamante F.O."/>
            <person name="Brasileiro-Vidal A.C."/>
            <person name="Benko-Iseppon A.M."/>
        </authorList>
    </citation>
    <scope>NUCLEOTIDE SEQUENCE [LARGE SCALE GENOMIC DNA]</scope>
    <source>
        <tissue evidence="2">Leaves</tissue>
    </source>
</reference>
<evidence type="ECO:0000313" key="3">
    <source>
        <dbReference type="Proteomes" id="UP001341840"/>
    </source>
</evidence>
<sequence>MTRGDRGRGRRDQGKGTRGRRGRPRKSIDILIDLGEAKAGTSTPLETSTLMILTPFLSDGLPAMRKIPTPGSKWISGPKCRGRTQGKLKRTREARRTDKKPKKSPTMRQPRARAPKMARPRPPFLNMEVLVGGAPARPILCARATPFRNAQDKDLARPRDRGGAPTR</sequence>
<organism evidence="2 3">
    <name type="scientific">Stylosanthes scabra</name>
    <dbReference type="NCBI Taxonomy" id="79078"/>
    <lineage>
        <taxon>Eukaryota</taxon>
        <taxon>Viridiplantae</taxon>
        <taxon>Streptophyta</taxon>
        <taxon>Embryophyta</taxon>
        <taxon>Tracheophyta</taxon>
        <taxon>Spermatophyta</taxon>
        <taxon>Magnoliopsida</taxon>
        <taxon>eudicotyledons</taxon>
        <taxon>Gunneridae</taxon>
        <taxon>Pentapetalae</taxon>
        <taxon>rosids</taxon>
        <taxon>fabids</taxon>
        <taxon>Fabales</taxon>
        <taxon>Fabaceae</taxon>
        <taxon>Papilionoideae</taxon>
        <taxon>50 kb inversion clade</taxon>
        <taxon>dalbergioids sensu lato</taxon>
        <taxon>Dalbergieae</taxon>
        <taxon>Pterocarpus clade</taxon>
        <taxon>Stylosanthes</taxon>
    </lineage>
</organism>
<protein>
    <submittedName>
        <fullName evidence="2">Uncharacterized protein</fullName>
    </submittedName>
</protein>
<proteinExistence type="predicted"/>
<gene>
    <name evidence="2" type="ORF">PIB30_020840</name>
</gene>
<feature type="region of interest" description="Disordered" evidence="1">
    <location>
        <begin position="68"/>
        <end position="123"/>
    </location>
</feature>
<keyword evidence="3" id="KW-1185">Reference proteome</keyword>
<feature type="compositionally biased region" description="Basic residues" evidence="1">
    <location>
        <begin position="80"/>
        <end position="119"/>
    </location>
</feature>
<feature type="compositionally biased region" description="Basic and acidic residues" evidence="1">
    <location>
        <begin position="150"/>
        <end position="167"/>
    </location>
</feature>
<accession>A0ABU6UBX8</accession>
<name>A0ABU6UBX8_9FABA</name>
<feature type="compositionally biased region" description="Basic and acidic residues" evidence="1">
    <location>
        <begin position="1"/>
        <end position="15"/>
    </location>
</feature>
<evidence type="ECO:0000313" key="2">
    <source>
        <dbReference type="EMBL" id="MED6157173.1"/>
    </source>
</evidence>
<feature type="region of interest" description="Disordered" evidence="1">
    <location>
        <begin position="144"/>
        <end position="167"/>
    </location>
</feature>
<dbReference type="EMBL" id="JASCZI010120896">
    <property type="protein sequence ID" value="MED6157173.1"/>
    <property type="molecule type" value="Genomic_DNA"/>
</dbReference>
<dbReference type="Proteomes" id="UP001341840">
    <property type="component" value="Unassembled WGS sequence"/>
</dbReference>
<feature type="region of interest" description="Disordered" evidence="1">
    <location>
        <begin position="1"/>
        <end position="45"/>
    </location>
</feature>
<evidence type="ECO:0000256" key="1">
    <source>
        <dbReference type="SAM" id="MobiDB-lite"/>
    </source>
</evidence>